<name>A0A327QGW6_9BACT</name>
<evidence type="ECO:0000313" key="2">
    <source>
        <dbReference type="EMBL" id="RAJ02573.1"/>
    </source>
</evidence>
<accession>A0A327QGW6</accession>
<dbReference type="EMBL" id="QLLL01000006">
    <property type="protein sequence ID" value="RAJ02573.1"/>
    <property type="molecule type" value="Genomic_DNA"/>
</dbReference>
<dbReference type="Proteomes" id="UP000249547">
    <property type="component" value="Unassembled WGS sequence"/>
</dbReference>
<feature type="chain" id="PRO_5016237914" evidence="1">
    <location>
        <begin position="19"/>
        <end position="306"/>
    </location>
</feature>
<gene>
    <name evidence="2" type="ORF">LX64_03593</name>
</gene>
<comment type="caution">
    <text evidence="2">The sequence shown here is derived from an EMBL/GenBank/DDBJ whole genome shotgun (WGS) entry which is preliminary data.</text>
</comment>
<evidence type="ECO:0000313" key="3">
    <source>
        <dbReference type="Proteomes" id="UP000249547"/>
    </source>
</evidence>
<organism evidence="2 3">
    <name type="scientific">Chitinophaga skermanii</name>
    <dbReference type="NCBI Taxonomy" id="331697"/>
    <lineage>
        <taxon>Bacteria</taxon>
        <taxon>Pseudomonadati</taxon>
        <taxon>Bacteroidota</taxon>
        <taxon>Chitinophagia</taxon>
        <taxon>Chitinophagales</taxon>
        <taxon>Chitinophagaceae</taxon>
        <taxon>Chitinophaga</taxon>
    </lineage>
</organism>
<dbReference type="OrthoDB" id="650691at2"/>
<reference evidence="2 3" key="1">
    <citation type="submission" date="2018-06" db="EMBL/GenBank/DDBJ databases">
        <title>Genomic Encyclopedia of Archaeal and Bacterial Type Strains, Phase II (KMG-II): from individual species to whole genera.</title>
        <authorList>
            <person name="Goeker M."/>
        </authorList>
    </citation>
    <scope>NUCLEOTIDE SEQUENCE [LARGE SCALE GENOMIC DNA]</scope>
    <source>
        <strain evidence="2 3">DSM 23857</strain>
    </source>
</reference>
<evidence type="ECO:0000256" key="1">
    <source>
        <dbReference type="SAM" id="SignalP"/>
    </source>
</evidence>
<sequence length="306" mass="35326">MRKILLAFFSILSLQTVAQDTARYKGMIVNLDEFTVKAKRFGFDINGFIKRVEEDTTFYQAFKHLRQVGFLAENDIKITNKSTVEEKASLKSTTKQIVEKGCRRMEVINEKTTGNFYTKKGNYNYYTAELYANLFFTKGTVCDDENLSQKGKSSMEKHKGQLKQLIFNPGKPIQGVPIVGQKVAIFDPSVRNYYDFGIKQQKYLGNECYVFSAIAKSTLNRMDRGEVVIDRLVTYFNKETFEIVGREYSLSYRTMLFDFNVKMDVQMTHAGDLLVPALITYDGTWNVPFKKRETAQFTAKFHHFVP</sequence>
<protein>
    <submittedName>
        <fullName evidence="2">Uncharacterized protein</fullName>
    </submittedName>
</protein>
<proteinExistence type="predicted"/>
<feature type="signal peptide" evidence="1">
    <location>
        <begin position="1"/>
        <end position="18"/>
    </location>
</feature>
<keyword evidence="3" id="KW-1185">Reference proteome</keyword>
<dbReference type="AlphaFoldDB" id="A0A327QGW6"/>
<dbReference type="RefSeq" id="WP_111599003.1">
    <property type="nucleotide sequence ID" value="NZ_QLLL01000006.1"/>
</dbReference>
<keyword evidence="1" id="KW-0732">Signal</keyword>